<dbReference type="SUPFAM" id="SSF56954">
    <property type="entry name" value="Outer membrane efflux proteins (OEP)"/>
    <property type="match status" value="1"/>
</dbReference>
<reference evidence="5" key="2">
    <citation type="submission" date="2015-03" db="EMBL/GenBank/DDBJ databases">
        <title>Genome sequence of Pseudoalteromonas citrea.</title>
        <authorList>
            <person name="Xie B.-B."/>
            <person name="Rong J.-C."/>
            <person name="Qin Q.-L."/>
            <person name="Zhang Y.-Z."/>
        </authorList>
    </citation>
    <scope>NUCLEOTIDE SEQUENCE</scope>
    <source>
        <strain evidence="5">DSM 8771</strain>
    </source>
</reference>
<dbReference type="Proteomes" id="UP000016487">
    <property type="component" value="Unassembled WGS sequence"/>
</dbReference>
<comment type="subcellular location">
    <subcellularLocation>
        <location evidence="1">Cell envelope</location>
    </subcellularLocation>
</comment>
<dbReference type="Gene3D" id="2.40.50.100">
    <property type="match status" value="1"/>
</dbReference>
<dbReference type="Gene3D" id="1.10.287.470">
    <property type="entry name" value="Helix hairpin bin"/>
    <property type="match status" value="1"/>
</dbReference>
<reference evidence="5" key="1">
    <citation type="journal article" date="2012" name="J. Bacteriol.">
        <title>Genome sequences of type strains of seven species of the marine bacterium Pseudoalteromonas.</title>
        <authorList>
            <person name="Xie B.B."/>
            <person name="Shu Y.L."/>
            <person name="Qin Q.L."/>
            <person name="Rong J.C."/>
            <person name="Zhang X.Y."/>
            <person name="Chen X.L."/>
            <person name="Shi M."/>
            <person name="He H.L."/>
            <person name="Zhou B.C."/>
            <person name="Zhang Y.Z."/>
        </authorList>
    </citation>
    <scope>NUCLEOTIDE SEQUENCE</scope>
    <source>
        <strain evidence="5">DSM 8771</strain>
    </source>
</reference>
<dbReference type="PANTHER" id="PTHR32347:SF14">
    <property type="entry name" value="EFFLUX SYSTEM COMPONENT YKNX-RELATED"/>
    <property type="match status" value="1"/>
</dbReference>
<sequence length="420" mass="45802">MIRDTSGQDQQIAVNKRSHLKVGLLSAALFLGVAVSANAVINSESPTLSLSKSSLNIAKVTSGNFVRDIAATGFIVAANAPQAYSPEQGFVTLKVKAGDTVTLGQTIALVDSPELENVLKQQQSELARLHGELSRQKLEARRDTLALNNTLDLAKVELTAAQRENRRAQLSIKQSLISQIDLEQAQDELARAELTYKHAVQEAEIAKDTLAFELQSAKNTVNQQQFAVDELLRKVNNLKVKASVAGIVGNLLVQPKSAVTKNQALMTLVDLSAFEAQLQVPESYANELGLGMDVALKIGDQNVMGKLSAISPEVNNREVTTRVRFSQEDVKNIRQNQRLSARVLLENKEDVLMIRRGAFLDSGGHVAYKVEGDIATRININTGATSIRSVEILDGLRIGDEVIVSNYEQFEKANTVLLRQ</sequence>
<keyword evidence="4" id="KW-0472">Membrane</keyword>
<name>A0AAD4AEB9_9GAMM</name>
<dbReference type="Gene3D" id="2.40.420.20">
    <property type="match status" value="1"/>
</dbReference>
<feature type="transmembrane region" description="Helical" evidence="4">
    <location>
        <begin position="20"/>
        <end position="41"/>
    </location>
</feature>
<dbReference type="PANTHER" id="PTHR32347">
    <property type="entry name" value="EFFLUX SYSTEM COMPONENT YKNX-RELATED"/>
    <property type="match status" value="1"/>
</dbReference>
<feature type="coiled-coil region" evidence="3">
    <location>
        <begin position="119"/>
        <end position="234"/>
    </location>
</feature>
<evidence type="ECO:0000313" key="6">
    <source>
        <dbReference type="Proteomes" id="UP000016487"/>
    </source>
</evidence>
<proteinExistence type="predicted"/>
<evidence type="ECO:0000256" key="1">
    <source>
        <dbReference type="ARBA" id="ARBA00004196"/>
    </source>
</evidence>
<evidence type="ECO:0000256" key="3">
    <source>
        <dbReference type="SAM" id="Coils"/>
    </source>
</evidence>
<evidence type="ECO:0000256" key="2">
    <source>
        <dbReference type="ARBA" id="ARBA00023054"/>
    </source>
</evidence>
<accession>A0AAD4AEB9</accession>
<gene>
    <name evidence="5" type="ORF">PCIT_b0270</name>
</gene>
<dbReference type="GO" id="GO:0030313">
    <property type="term" value="C:cell envelope"/>
    <property type="evidence" value="ECO:0007669"/>
    <property type="project" value="UniProtKB-SubCell"/>
</dbReference>
<dbReference type="AlphaFoldDB" id="A0AAD4AEB9"/>
<keyword evidence="4" id="KW-1133">Transmembrane helix</keyword>
<keyword evidence="2 3" id="KW-0175">Coiled coil</keyword>
<protein>
    <submittedName>
        <fullName evidence="5">HlyD family secretion protein</fullName>
    </submittedName>
</protein>
<comment type="caution">
    <text evidence="5">The sequence shown here is derived from an EMBL/GenBank/DDBJ whole genome shotgun (WGS) entry which is preliminary data.</text>
</comment>
<evidence type="ECO:0000256" key="4">
    <source>
        <dbReference type="SAM" id="Phobius"/>
    </source>
</evidence>
<dbReference type="Gene3D" id="2.40.30.170">
    <property type="match status" value="1"/>
</dbReference>
<dbReference type="EMBL" id="AHBZ03000027">
    <property type="protein sequence ID" value="KAF7764308.1"/>
    <property type="molecule type" value="Genomic_DNA"/>
</dbReference>
<keyword evidence="4" id="KW-0812">Transmembrane</keyword>
<dbReference type="RefSeq" id="WP_010362072.1">
    <property type="nucleotide sequence ID" value="NZ_AHBZ03000027.1"/>
</dbReference>
<evidence type="ECO:0000313" key="5">
    <source>
        <dbReference type="EMBL" id="KAF7764308.1"/>
    </source>
</evidence>
<organism evidence="5 6">
    <name type="scientific">Pseudoalteromonas citrea</name>
    <dbReference type="NCBI Taxonomy" id="43655"/>
    <lineage>
        <taxon>Bacteria</taxon>
        <taxon>Pseudomonadati</taxon>
        <taxon>Pseudomonadota</taxon>
        <taxon>Gammaproteobacteria</taxon>
        <taxon>Alteromonadales</taxon>
        <taxon>Pseudoalteromonadaceae</taxon>
        <taxon>Pseudoalteromonas</taxon>
    </lineage>
</organism>
<dbReference type="InterPro" id="IPR050465">
    <property type="entry name" value="UPF0194_transport"/>
</dbReference>